<reference evidence="2 3" key="1">
    <citation type="submission" date="2018-06" db="EMBL/GenBank/DDBJ databases">
        <title>The draft genome sequence of Crocinitomix sp. SM1701.</title>
        <authorList>
            <person name="Zhang X."/>
        </authorList>
    </citation>
    <scope>NUCLEOTIDE SEQUENCE [LARGE SCALE GENOMIC DNA]</scope>
    <source>
        <strain evidence="2 3">SM1701</strain>
    </source>
</reference>
<sequence>MEIKALIMKSRSLIFTIFILLLTACNQNDSFFIKSSSANGLSIGSGIYLDALQIGEIEDVMVSDKYKVVFKAGVKKGLEIPKNSKFKNVFNESLKERVIEIELGKDYEHLTYSDTVILIKNLHELVDSLVQTIKTNLFDKVKDKVNKNGKEN</sequence>
<accession>A0A2W1MWE1</accession>
<dbReference type="AlphaFoldDB" id="A0A2W1MWE1"/>
<dbReference type="Pfam" id="PF02470">
    <property type="entry name" value="MlaD"/>
    <property type="match status" value="1"/>
</dbReference>
<protein>
    <recommendedName>
        <fullName evidence="1">Mce/MlaD domain-containing protein</fullName>
    </recommendedName>
</protein>
<dbReference type="InterPro" id="IPR003399">
    <property type="entry name" value="Mce/MlaD"/>
</dbReference>
<feature type="domain" description="Mce/MlaD" evidence="1">
    <location>
        <begin position="31"/>
        <end position="102"/>
    </location>
</feature>
<keyword evidence="3" id="KW-1185">Reference proteome</keyword>
<proteinExistence type="predicted"/>
<organism evidence="2 3">
    <name type="scientific">Putridiphycobacter roseus</name>
    <dbReference type="NCBI Taxonomy" id="2219161"/>
    <lineage>
        <taxon>Bacteria</taxon>
        <taxon>Pseudomonadati</taxon>
        <taxon>Bacteroidota</taxon>
        <taxon>Flavobacteriia</taxon>
        <taxon>Flavobacteriales</taxon>
        <taxon>Crocinitomicaceae</taxon>
        <taxon>Putridiphycobacter</taxon>
    </lineage>
</organism>
<dbReference type="PROSITE" id="PS51257">
    <property type="entry name" value="PROKAR_LIPOPROTEIN"/>
    <property type="match status" value="1"/>
</dbReference>
<evidence type="ECO:0000313" key="2">
    <source>
        <dbReference type="EMBL" id="PZE16429.1"/>
    </source>
</evidence>
<comment type="caution">
    <text evidence="2">The sequence shown here is derived from an EMBL/GenBank/DDBJ whole genome shotgun (WGS) entry which is preliminary data.</text>
</comment>
<gene>
    <name evidence="2" type="ORF">DNU06_12830</name>
</gene>
<name>A0A2W1MWE1_9FLAO</name>
<evidence type="ECO:0000259" key="1">
    <source>
        <dbReference type="Pfam" id="PF02470"/>
    </source>
</evidence>
<dbReference type="EMBL" id="QKSB01000008">
    <property type="protein sequence ID" value="PZE16429.1"/>
    <property type="molecule type" value="Genomic_DNA"/>
</dbReference>
<dbReference type="Proteomes" id="UP000249248">
    <property type="component" value="Unassembled WGS sequence"/>
</dbReference>
<evidence type="ECO:0000313" key="3">
    <source>
        <dbReference type="Proteomes" id="UP000249248"/>
    </source>
</evidence>